<sequence>MKTVAIAIVSLASLAVAVPADNTQQCKPATYQCEPGNPSTSWDVCNTSGQWVFAGTCPRRRSASLMRRTAAPTASLPAIPSRERVFGGCI</sequence>
<dbReference type="Proteomes" id="UP001638806">
    <property type="component" value="Unassembled WGS sequence"/>
</dbReference>
<dbReference type="EMBL" id="JBGNUJ010000002">
    <property type="protein sequence ID" value="KAL3965621.1"/>
    <property type="molecule type" value="Genomic_DNA"/>
</dbReference>
<organism evidence="1 2">
    <name type="scientific">Purpureocillium lilacinum</name>
    <name type="common">Paecilomyces lilacinus</name>
    <dbReference type="NCBI Taxonomy" id="33203"/>
    <lineage>
        <taxon>Eukaryota</taxon>
        <taxon>Fungi</taxon>
        <taxon>Dikarya</taxon>
        <taxon>Ascomycota</taxon>
        <taxon>Pezizomycotina</taxon>
        <taxon>Sordariomycetes</taxon>
        <taxon>Hypocreomycetidae</taxon>
        <taxon>Hypocreales</taxon>
        <taxon>Ophiocordycipitaceae</taxon>
        <taxon>Purpureocillium</taxon>
    </lineage>
</organism>
<evidence type="ECO:0000313" key="2">
    <source>
        <dbReference type="Proteomes" id="UP001638806"/>
    </source>
</evidence>
<evidence type="ECO:0000313" key="1">
    <source>
        <dbReference type="EMBL" id="KAL3965621.1"/>
    </source>
</evidence>
<accession>A0ACC4ECA1</accession>
<keyword evidence="2" id="KW-1185">Reference proteome</keyword>
<comment type="caution">
    <text evidence="1">The sequence shown here is derived from an EMBL/GenBank/DDBJ whole genome shotgun (WGS) entry which is preliminary data.</text>
</comment>
<protein>
    <submittedName>
        <fullName evidence="1">Uncharacterized protein</fullName>
    </submittedName>
</protein>
<gene>
    <name evidence="1" type="ORF">ACCO45_002625</name>
</gene>
<name>A0ACC4ECA1_PURLI</name>
<reference evidence="1" key="1">
    <citation type="submission" date="2024-12" db="EMBL/GenBank/DDBJ databases">
        <title>Comparative genomics and development of molecular markers within Purpureocillium lilacinum and among Purpureocillium species.</title>
        <authorList>
            <person name="Yeh Z.-Y."/>
            <person name="Ni N.-T."/>
            <person name="Lo P.-H."/>
            <person name="Mushyakhwo K."/>
            <person name="Lin C.-F."/>
            <person name="Nai Y.-S."/>
        </authorList>
    </citation>
    <scope>NUCLEOTIDE SEQUENCE</scope>
    <source>
        <strain evidence="1">NCHU-NPUST-175</strain>
    </source>
</reference>
<proteinExistence type="predicted"/>